<accession>A0A183SGF4</accession>
<reference evidence="1 2" key="2">
    <citation type="submission" date="2018-11" db="EMBL/GenBank/DDBJ databases">
        <authorList>
            <consortium name="Pathogen Informatics"/>
        </authorList>
    </citation>
    <scope>NUCLEOTIDE SEQUENCE [LARGE SCALE GENOMIC DNA]</scope>
    <source>
        <strain evidence="1 2">NST_G2</strain>
    </source>
</reference>
<proteinExistence type="predicted"/>
<evidence type="ECO:0000313" key="3">
    <source>
        <dbReference type="WBParaSite" id="SSLN_0000340201-mRNA-1"/>
    </source>
</evidence>
<gene>
    <name evidence="1" type="ORF">SSLN_LOCUS3302</name>
</gene>
<sequence>MVSFDVVSLLTSIPKELAMIVIDDLLDRRYKDEGKPFKREHAMELLDYCLRTLETRITEQELAICRREILLLVFVHVLDFDHRFNLVGTEVVAMANTKQVRDFLEAWHSSMTSINCFIDLESLYDGLRARLTDLRLQLNGSRLSFLDHVEPH</sequence>
<dbReference type="WBParaSite" id="SSLN_0000340201-mRNA-1">
    <property type="protein sequence ID" value="SSLN_0000340201-mRNA-1"/>
    <property type="gene ID" value="SSLN_0000340201"/>
</dbReference>
<dbReference type="OrthoDB" id="6274432at2759"/>
<keyword evidence="2" id="KW-1185">Reference proteome</keyword>
<organism evidence="3">
    <name type="scientific">Schistocephalus solidus</name>
    <name type="common">Tapeworm</name>
    <dbReference type="NCBI Taxonomy" id="70667"/>
    <lineage>
        <taxon>Eukaryota</taxon>
        <taxon>Metazoa</taxon>
        <taxon>Spiralia</taxon>
        <taxon>Lophotrochozoa</taxon>
        <taxon>Platyhelminthes</taxon>
        <taxon>Cestoda</taxon>
        <taxon>Eucestoda</taxon>
        <taxon>Diphyllobothriidea</taxon>
        <taxon>Diphyllobothriidae</taxon>
        <taxon>Schistocephalus</taxon>
    </lineage>
</organism>
<reference evidence="3" key="1">
    <citation type="submission" date="2016-06" db="UniProtKB">
        <authorList>
            <consortium name="WormBaseParasite"/>
        </authorList>
    </citation>
    <scope>IDENTIFICATION</scope>
</reference>
<evidence type="ECO:0000313" key="1">
    <source>
        <dbReference type="EMBL" id="VDL89687.1"/>
    </source>
</evidence>
<dbReference type="AlphaFoldDB" id="A0A183SGF4"/>
<dbReference type="Proteomes" id="UP000275846">
    <property type="component" value="Unassembled WGS sequence"/>
</dbReference>
<dbReference type="EMBL" id="UYSU01032495">
    <property type="protein sequence ID" value="VDL89687.1"/>
    <property type="molecule type" value="Genomic_DNA"/>
</dbReference>
<protein>
    <submittedName>
        <fullName evidence="3">NR LBD domain-containing protein</fullName>
    </submittedName>
</protein>
<evidence type="ECO:0000313" key="2">
    <source>
        <dbReference type="Proteomes" id="UP000275846"/>
    </source>
</evidence>
<name>A0A183SGF4_SCHSO</name>